<evidence type="ECO:0000259" key="8">
    <source>
        <dbReference type="PROSITE" id="PS50110"/>
    </source>
</evidence>
<dbReference type="AlphaFoldDB" id="A0A6J4E405"/>
<sequence length="227" mass="25915">MIDLILLEDEPILARELSEFLGESGYRVTPANSLASFAEAFDEQRHHLAVIDLGLPDGDGLDLIQQLRERGSTLGIVAFTARGSTDHRVTGFRVGADHYLAKGCDLEELTAVLEALRRRLGLQRGGTRWELELASRQLRTPNQQRLRLSHQDMLVLQCLMQRAGDIVSRREIVRALDEDYMTYDQRRLDTQIRRLRRNVEQAAGLELPLKTLRNTGYCFYEKVRIVA</sequence>
<dbReference type="Proteomes" id="UP000509383">
    <property type="component" value="Chromosome"/>
</dbReference>
<protein>
    <submittedName>
        <fullName evidence="10">DNA-binding response regulator</fullName>
    </submittedName>
</protein>
<evidence type="ECO:0000256" key="1">
    <source>
        <dbReference type="ARBA" id="ARBA00022553"/>
    </source>
</evidence>
<dbReference type="Pfam" id="PF00486">
    <property type="entry name" value="Trans_reg_C"/>
    <property type="match status" value="1"/>
</dbReference>
<keyword evidence="4 7" id="KW-0238">DNA-binding</keyword>
<dbReference type="GO" id="GO:0000156">
    <property type="term" value="F:phosphorelay response regulator activity"/>
    <property type="evidence" value="ECO:0007669"/>
    <property type="project" value="TreeGrafter"/>
</dbReference>
<dbReference type="CDD" id="cd00383">
    <property type="entry name" value="trans_reg_C"/>
    <property type="match status" value="1"/>
</dbReference>
<dbReference type="RefSeq" id="WP_173179432.1">
    <property type="nucleotide sequence ID" value="NZ_AP023189.1"/>
</dbReference>
<evidence type="ECO:0000256" key="6">
    <source>
        <dbReference type="PROSITE-ProRule" id="PRU00169"/>
    </source>
</evidence>
<dbReference type="InterPro" id="IPR039420">
    <property type="entry name" value="WalR-like"/>
</dbReference>
<keyword evidence="1 6" id="KW-0597">Phosphoprotein</keyword>
<dbReference type="GO" id="GO:0000976">
    <property type="term" value="F:transcription cis-regulatory region binding"/>
    <property type="evidence" value="ECO:0007669"/>
    <property type="project" value="TreeGrafter"/>
</dbReference>
<proteinExistence type="predicted"/>
<feature type="DNA-binding region" description="OmpR/PhoB-type" evidence="7">
    <location>
        <begin position="119"/>
        <end position="221"/>
    </location>
</feature>
<dbReference type="Gene3D" id="3.40.50.2300">
    <property type="match status" value="1"/>
</dbReference>
<dbReference type="SMART" id="SM00862">
    <property type="entry name" value="Trans_reg_C"/>
    <property type="match status" value="1"/>
</dbReference>
<dbReference type="GO" id="GO:0005829">
    <property type="term" value="C:cytosol"/>
    <property type="evidence" value="ECO:0007669"/>
    <property type="project" value="TreeGrafter"/>
</dbReference>
<evidence type="ECO:0000259" key="9">
    <source>
        <dbReference type="PROSITE" id="PS51755"/>
    </source>
</evidence>
<evidence type="ECO:0000256" key="4">
    <source>
        <dbReference type="ARBA" id="ARBA00023125"/>
    </source>
</evidence>
<dbReference type="EMBL" id="AP023189">
    <property type="protein sequence ID" value="BCG23996.1"/>
    <property type="molecule type" value="Genomic_DNA"/>
</dbReference>
<dbReference type="GO" id="GO:0006355">
    <property type="term" value="P:regulation of DNA-templated transcription"/>
    <property type="evidence" value="ECO:0007669"/>
    <property type="project" value="InterPro"/>
</dbReference>
<reference evidence="10 12" key="1">
    <citation type="submission" date="2020-05" db="EMBL/GenBank/DDBJ databases">
        <title>Characterization of novel class B3 metallo-beta-lactamase from novel Pseudomonas species.</title>
        <authorList>
            <person name="Yamada K."/>
            <person name="Aoki K."/>
            <person name="Ishii Y."/>
        </authorList>
    </citation>
    <scope>NUCLEOTIDE SEQUENCE [LARGE SCALE GENOMIC DNA]</scope>
    <source>
        <strain evidence="10 12">TUM18999</strain>
        <strain evidence="11 13">TUM20286</strain>
    </source>
</reference>
<dbReference type="PROSITE" id="PS51755">
    <property type="entry name" value="OMPR_PHOB"/>
    <property type="match status" value="1"/>
</dbReference>
<dbReference type="PANTHER" id="PTHR48111:SF1">
    <property type="entry name" value="TWO-COMPONENT RESPONSE REGULATOR ORR33"/>
    <property type="match status" value="1"/>
</dbReference>
<dbReference type="InterPro" id="IPR011006">
    <property type="entry name" value="CheY-like_superfamily"/>
</dbReference>
<organism evidence="10 12">
    <name type="scientific">Pseudomonas tohonis</name>
    <dbReference type="NCBI Taxonomy" id="2725477"/>
    <lineage>
        <taxon>Bacteria</taxon>
        <taxon>Pseudomonadati</taxon>
        <taxon>Pseudomonadota</taxon>
        <taxon>Gammaproteobacteria</taxon>
        <taxon>Pseudomonadales</taxon>
        <taxon>Pseudomonadaceae</taxon>
        <taxon>Pseudomonas</taxon>
    </lineage>
</organism>
<feature type="modified residue" description="4-aspartylphosphate" evidence="6">
    <location>
        <position position="52"/>
    </location>
</feature>
<dbReference type="Proteomes" id="UP001054892">
    <property type="component" value="Unassembled WGS sequence"/>
</dbReference>
<evidence type="ECO:0000313" key="11">
    <source>
        <dbReference type="EMBL" id="GJN56186.1"/>
    </source>
</evidence>
<dbReference type="Pfam" id="PF00072">
    <property type="entry name" value="Response_reg"/>
    <property type="match status" value="1"/>
</dbReference>
<dbReference type="SUPFAM" id="SSF46894">
    <property type="entry name" value="C-terminal effector domain of the bipartite response regulators"/>
    <property type="match status" value="1"/>
</dbReference>
<dbReference type="SMART" id="SM00448">
    <property type="entry name" value="REC"/>
    <property type="match status" value="1"/>
</dbReference>
<dbReference type="Gene3D" id="1.10.10.10">
    <property type="entry name" value="Winged helix-like DNA-binding domain superfamily/Winged helix DNA-binding domain"/>
    <property type="match status" value="1"/>
</dbReference>
<keyword evidence="3" id="KW-0805">Transcription regulation</keyword>
<dbReference type="InterPro" id="IPR036388">
    <property type="entry name" value="WH-like_DNA-bd_sf"/>
</dbReference>
<dbReference type="InterPro" id="IPR016032">
    <property type="entry name" value="Sig_transdc_resp-reg_C-effctor"/>
</dbReference>
<dbReference type="InterPro" id="IPR001867">
    <property type="entry name" value="OmpR/PhoB-type_DNA-bd"/>
</dbReference>
<name>A0A6J4E405_9PSED</name>
<dbReference type="EMBL" id="BQKM01000027">
    <property type="protein sequence ID" value="GJN56186.1"/>
    <property type="molecule type" value="Genomic_DNA"/>
</dbReference>
<evidence type="ECO:0000313" key="13">
    <source>
        <dbReference type="Proteomes" id="UP001054892"/>
    </source>
</evidence>
<evidence type="ECO:0000256" key="5">
    <source>
        <dbReference type="ARBA" id="ARBA00023163"/>
    </source>
</evidence>
<accession>A0A6J4E405</accession>
<dbReference type="SUPFAM" id="SSF52172">
    <property type="entry name" value="CheY-like"/>
    <property type="match status" value="1"/>
</dbReference>
<evidence type="ECO:0000256" key="2">
    <source>
        <dbReference type="ARBA" id="ARBA00023012"/>
    </source>
</evidence>
<gene>
    <name evidence="10" type="ORF">TUM18999_21870</name>
    <name evidence="11" type="ORF">TUM20286_59380</name>
</gene>
<evidence type="ECO:0000313" key="12">
    <source>
        <dbReference type="Proteomes" id="UP000509383"/>
    </source>
</evidence>
<feature type="domain" description="OmpR/PhoB-type" evidence="9">
    <location>
        <begin position="119"/>
        <end position="221"/>
    </location>
</feature>
<keyword evidence="13" id="KW-1185">Reference proteome</keyword>
<evidence type="ECO:0000256" key="3">
    <source>
        <dbReference type="ARBA" id="ARBA00023015"/>
    </source>
</evidence>
<dbReference type="GO" id="GO:0032993">
    <property type="term" value="C:protein-DNA complex"/>
    <property type="evidence" value="ECO:0007669"/>
    <property type="project" value="TreeGrafter"/>
</dbReference>
<feature type="domain" description="Response regulatory" evidence="8">
    <location>
        <begin position="3"/>
        <end position="117"/>
    </location>
</feature>
<dbReference type="PANTHER" id="PTHR48111">
    <property type="entry name" value="REGULATOR OF RPOS"/>
    <property type="match status" value="1"/>
</dbReference>
<keyword evidence="5" id="KW-0804">Transcription</keyword>
<dbReference type="InterPro" id="IPR001789">
    <property type="entry name" value="Sig_transdc_resp-reg_receiver"/>
</dbReference>
<evidence type="ECO:0000313" key="10">
    <source>
        <dbReference type="EMBL" id="BCG23996.1"/>
    </source>
</evidence>
<keyword evidence="2" id="KW-0902">Two-component regulatory system</keyword>
<dbReference type="PROSITE" id="PS50110">
    <property type="entry name" value="RESPONSE_REGULATORY"/>
    <property type="match status" value="1"/>
</dbReference>
<dbReference type="KEGG" id="ptw:TUM18999_21870"/>
<evidence type="ECO:0000256" key="7">
    <source>
        <dbReference type="PROSITE-ProRule" id="PRU01091"/>
    </source>
</evidence>